<dbReference type="InterPro" id="IPR036648">
    <property type="entry name" value="CN_Hdrase_a/SCN_Hdrase_g_sf"/>
</dbReference>
<dbReference type="EMBL" id="CP119317">
    <property type="protein sequence ID" value="WEK54699.1"/>
    <property type="molecule type" value="Genomic_DNA"/>
</dbReference>
<organism evidence="1 2">
    <name type="scientific">Candidatus Cohnella colombiensis</name>
    <dbReference type="NCBI Taxonomy" id="3121368"/>
    <lineage>
        <taxon>Bacteria</taxon>
        <taxon>Bacillati</taxon>
        <taxon>Bacillota</taxon>
        <taxon>Bacilli</taxon>
        <taxon>Bacillales</taxon>
        <taxon>Paenibacillaceae</taxon>
        <taxon>Cohnella</taxon>
    </lineage>
</organism>
<evidence type="ECO:0000313" key="1">
    <source>
        <dbReference type="EMBL" id="WEK54699.1"/>
    </source>
</evidence>
<protein>
    <submittedName>
        <fullName evidence="1">NHLP leader peptide family RiPP</fullName>
    </submittedName>
</protein>
<dbReference type="InterPro" id="IPR022513">
    <property type="entry name" value="TOMM_pelo"/>
</dbReference>
<proteinExistence type="predicted"/>
<dbReference type="Gene3D" id="3.90.330.10">
    <property type="entry name" value="Nitrile hydratase alpha /Thiocyanate hydrolase gamma"/>
    <property type="match status" value="1"/>
</dbReference>
<name>A0AA95JFX3_9BACL</name>
<sequence length="120" mass="12734">MSWTQEQVSEVTTKVIQKASTDAAFREVVLNDVYAAVKEVSGQEVPRDFKINVIDGAKYHANIVLPAFKASADELSETELESVAGGSKSAATDFFNGVGTAIEGGTKLAIDVIDAVGRNK</sequence>
<evidence type="ECO:0000313" key="2">
    <source>
        <dbReference type="Proteomes" id="UP001178662"/>
    </source>
</evidence>
<reference evidence="1" key="1">
    <citation type="submission" date="2023-03" db="EMBL/GenBank/DDBJ databases">
        <title>Andean soil-derived lignocellulolytic bacterial consortium as a source of novel taxa and putative plastic-active enzymes.</title>
        <authorList>
            <person name="Diaz-Garcia L."/>
            <person name="Chuvochina M."/>
            <person name="Feuerriegel G."/>
            <person name="Bunk B."/>
            <person name="Sproer C."/>
            <person name="Streit W.R."/>
            <person name="Rodriguez L.M."/>
            <person name="Overmann J."/>
            <person name="Jimenez D.J."/>
        </authorList>
    </citation>
    <scope>NUCLEOTIDE SEQUENCE</scope>
    <source>
        <strain evidence="1">MAG 2441</strain>
    </source>
</reference>
<dbReference type="Proteomes" id="UP001178662">
    <property type="component" value="Chromosome"/>
</dbReference>
<gene>
    <name evidence="1" type="ORF">P0Y55_01065</name>
</gene>
<dbReference type="GO" id="GO:0046914">
    <property type="term" value="F:transition metal ion binding"/>
    <property type="evidence" value="ECO:0007669"/>
    <property type="project" value="InterPro"/>
</dbReference>
<dbReference type="SUPFAM" id="SSF56209">
    <property type="entry name" value="Nitrile hydratase alpha chain"/>
    <property type="match status" value="1"/>
</dbReference>
<accession>A0AA95JFX3</accession>
<dbReference type="AlphaFoldDB" id="A0AA95JFX3"/>
<dbReference type="NCBIfam" id="TIGR03793">
    <property type="entry name" value="leader_NHLP"/>
    <property type="match status" value="1"/>
</dbReference>
<keyword evidence="2" id="KW-1185">Reference proteome</keyword>
<dbReference type="GO" id="GO:0003824">
    <property type="term" value="F:catalytic activity"/>
    <property type="evidence" value="ECO:0007669"/>
    <property type="project" value="InterPro"/>
</dbReference>